<feature type="active site" description="Charge relay system" evidence="6">
    <location>
        <position position="336"/>
    </location>
</feature>
<dbReference type="PROSITE" id="PS00138">
    <property type="entry name" value="SUBTILASE_SER"/>
    <property type="match status" value="1"/>
</dbReference>
<evidence type="ECO:0000256" key="3">
    <source>
        <dbReference type="ARBA" id="ARBA00022729"/>
    </source>
</evidence>
<dbReference type="InterPro" id="IPR034193">
    <property type="entry name" value="PCSK9_ProteinaseK-like"/>
</dbReference>
<keyword evidence="3 8" id="KW-0732">Signal</keyword>
<feature type="active site" description="Charge relay system" evidence="6">
    <location>
        <position position="181"/>
    </location>
</feature>
<dbReference type="InterPro" id="IPR023828">
    <property type="entry name" value="Peptidase_S8_Ser-AS"/>
</dbReference>
<proteinExistence type="inferred from homology"/>
<dbReference type="InterPro" id="IPR023827">
    <property type="entry name" value="Peptidase_S8_Asp-AS"/>
</dbReference>
<dbReference type="OrthoDB" id="4923770at2759"/>
<evidence type="ECO:0000313" key="11">
    <source>
        <dbReference type="EMBL" id="UNI20295.1"/>
    </source>
</evidence>
<dbReference type="GO" id="GO:0005576">
    <property type="term" value="C:extracellular region"/>
    <property type="evidence" value="ECO:0007669"/>
    <property type="project" value="UniProtKB-ARBA"/>
</dbReference>
<sequence>MHLHTLLWMLPLVDAATVHSLTKRAEPAPILRPRDAAAILADKYIVRLRDDIPAAQVETLMDSIKEEAHEVYKTVFPGFSATLDTAGLERWRNHPDVEYIEHDSKYTPSRFRLQKDAPWGLSRISAHKMGASKYIFDESAGEGTCTYVLDTGIDFTHPEFEGRAEQIHSYFEDEPTDGEGHGTHVAGIIGSKTYGVAKKTRLYGVKILGDSGSSPGSIFIAGADLVLRDMKKRSCPKGVFVNLSLSGPPSVAANEAASKLVKAGIFVGVAAGNQGGEAMLRSPASAESVCVVGGSTEDDSWFKESNYGARIDILAPAAGIRSTLPGGAIGIADGTSMAAPHVVGVAAYLGALNGINGSAPLCSLMREMAHRNAIKGVPRGTKNLLLFNNAA</sequence>
<dbReference type="GO" id="GO:0006508">
    <property type="term" value="P:proteolysis"/>
    <property type="evidence" value="ECO:0007669"/>
    <property type="project" value="UniProtKB-KW"/>
</dbReference>
<dbReference type="InterPro" id="IPR000209">
    <property type="entry name" value="Peptidase_S8/S53_dom"/>
</dbReference>
<evidence type="ECO:0000256" key="5">
    <source>
        <dbReference type="ARBA" id="ARBA00022825"/>
    </source>
</evidence>
<evidence type="ECO:0000313" key="12">
    <source>
        <dbReference type="Proteomes" id="UP000829364"/>
    </source>
</evidence>
<evidence type="ECO:0000256" key="1">
    <source>
        <dbReference type="ARBA" id="ARBA00011073"/>
    </source>
</evidence>
<dbReference type="InterPro" id="IPR036852">
    <property type="entry name" value="Peptidase_S8/S53_dom_sf"/>
</dbReference>
<feature type="signal peptide" evidence="8">
    <location>
        <begin position="1"/>
        <end position="15"/>
    </location>
</feature>
<keyword evidence="5 6" id="KW-0720">Serine protease</keyword>
<keyword evidence="2 6" id="KW-0645">Protease</keyword>
<name>A0A9Q8QIK0_9HYPO</name>
<dbReference type="RefSeq" id="XP_047843776.1">
    <property type="nucleotide sequence ID" value="XM_047987787.1"/>
</dbReference>
<dbReference type="InterPro" id="IPR015500">
    <property type="entry name" value="Peptidase_S8_subtilisin-rel"/>
</dbReference>
<keyword evidence="12" id="KW-1185">Reference proteome</keyword>
<dbReference type="Pfam" id="PF05922">
    <property type="entry name" value="Inhibitor_I9"/>
    <property type="match status" value="1"/>
</dbReference>
<dbReference type="EMBL" id="CP086358">
    <property type="protein sequence ID" value="UNI20295.1"/>
    <property type="molecule type" value="Genomic_DNA"/>
</dbReference>
<dbReference type="FunFam" id="3.40.50.200:FF:000014">
    <property type="entry name" value="Proteinase K"/>
    <property type="match status" value="1"/>
</dbReference>
<dbReference type="InterPro" id="IPR022398">
    <property type="entry name" value="Peptidase_S8_His-AS"/>
</dbReference>
<evidence type="ECO:0000256" key="6">
    <source>
        <dbReference type="PROSITE-ProRule" id="PRU01240"/>
    </source>
</evidence>
<dbReference type="Proteomes" id="UP000829364">
    <property type="component" value="Chromosome 5"/>
</dbReference>
<dbReference type="GeneID" id="72068344"/>
<gene>
    <name evidence="11" type="ORF">JDV02_006395</name>
</gene>
<reference evidence="11" key="1">
    <citation type="submission" date="2021-11" db="EMBL/GenBank/DDBJ databases">
        <title>Purpureocillium_takamizusanense_genome.</title>
        <authorList>
            <person name="Nguyen N.-H."/>
        </authorList>
    </citation>
    <scope>NUCLEOTIDE SEQUENCE</scope>
    <source>
        <strain evidence="11">PT3</strain>
    </source>
</reference>
<dbReference type="Gene3D" id="3.40.50.200">
    <property type="entry name" value="Peptidase S8/S53 domain"/>
    <property type="match status" value="1"/>
</dbReference>
<accession>A0A9Q8QIK0</accession>
<dbReference type="KEGG" id="ptkz:JDV02_006395"/>
<dbReference type="PANTHER" id="PTHR43806">
    <property type="entry name" value="PEPTIDASE S8"/>
    <property type="match status" value="1"/>
</dbReference>
<dbReference type="InterPro" id="IPR050131">
    <property type="entry name" value="Peptidase_S8_subtilisin-like"/>
</dbReference>
<comment type="similarity">
    <text evidence="1 6 7">Belongs to the peptidase S8 family.</text>
</comment>
<dbReference type="InterPro" id="IPR037045">
    <property type="entry name" value="S8pro/Inhibitor_I9_sf"/>
</dbReference>
<evidence type="ECO:0000259" key="10">
    <source>
        <dbReference type="Pfam" id="PF05922"/>
    </source>
</evidence>
<feature type="active site" description="Charge relay system" evidence="6">
    <location>
        <position position="150"/>
    </location>
</feature>
<dbReference type="PANTHER" id="PTHR43806:SF58">
    <property type="entry name" value="ALKALINE PROTEASE 1-RELATED"/>
    <property type="match status" value="1"/>
</dbReference>
<feature type="chain" id="PRO_5040393095" evidence="8">
    <location>
        <begin position="16"/>
        <end position="391"/>
    </location>
</feature>
<dbReference type="InterPro" id="IPR010259">
    <property type="entry name" value="S8pro/Inhibitor_I9"/>
</dbReference>
<evidence type="ECO:0000256" key="8">
    <source>
        <dbReference type="SAM" id="SignalP"/>
    </source>
</evidence>
<dbReference type="GO" id="GO:0004252">
    <property type="term" value="F:serine-type endopeptidase activity"/>
    <property type="evidence" value="ECO:0007669"/>
    <property type="project" value="UniProtKB-UniRule"/>
</dbReference>
<dbReference type="PRINTS" id="PR00723">
    <property type="entry name" value="SUBTILISIN"/>
</dbReference>
<evidence type="ECO:0000256" key="7">
    <source>
        <dbReference type="RuleBase" id="RU003355"/>
    </source>
</evidence>
<dbReference type="PROSITE" id="PS00137">
    <property type="entry name" value="SUBTILASE_HIS"/>
    <property type="match status" value="1"/>
</dbReference>
<dbReference type="PROSITE" id="PS51892">
    <property type="entry name" value="SUBTILASE"/>
    <property type="match status" value="1"/>
</dbReference>
<evidence type="ECO:0000259" key="9">
    <source>
        <dbReference type="Pfam" id="PF00082"/>
    </source>
</evidence>
<dbReference type="SUPFAM" id="SSF52743">
    <property type="entry name" value="Subtilisin-like"/>
    <property type="match status" value="1"/>
</dbReference>
<dbReference type="AlphaFoldDB" id="A0A9Q8QIK0"/>
<dbReference type="CDD" id="cd04077">
    <property type="entry name" value="Peptidases_S8_PCSK9_ProteinaseK_like"/>
    <property type="match status" value="1"/>
</dbReference>
<dbReference type="Gene3D" id="3.30.70.80">
    <property type="entry name" value="Peptidase S8 propeptide/proteinase inhibitor I9"/>
    <property type="match status" value="1"/>
</dbReference>
<organism evidence="11 12">
    <name type="scientific">Purpureocillium takamizusanense</name>
    <dbReference type="NCBI Taxonomy" id="2060973"/>
    <lineage>
        <taxon>Eukaryota</taxon>
        <taxon>Fungi</taxon>
        <taxon>Dikarya</taxon>
        <taxon>Ascomycota</taxon>
        <taxon>Pezizomycotina</taxon>
        <taxon>Sordariomycetes</taxon>
        <taxon>Hypocreomycetidae</taxon>
        <taxon>Hypocreales</taxon>
        <taxon>Ophiocordycipitaceae</taxon>
        <taxon>Purpureocillium</taxon>
    </lineage>
</organism>
<protein>
    <submittedName>
        <fullName evidence="11">Uncharacterized protein</fullName>
    </submittedName>
</protein>
<feature type="domain" description="Peptidase S8/S53" evidence="9">
    <location>
        <begin position="147"/>
        <end position="352"/>
    </location>
</feature>
<keyword evidence="4 6" id="KW-0378">Hydrolase</keyword>
<dbReference type="SUPFAM" id="SSF54897">
    <property type="entry name" value="Protease propeptides/inhibitors"/>
    <property type="match status" value="1"/>
</dbReference>
<feature type="domain" description="Inhibitor I9" evidence="10">
    <location>
        <begin position="62"/>
        <end position="107"/>
    </location>
</feature>
<evidence type="ECO:0000256" key="2">
    <source>
        <dbReference type="ARBA" id="ARBA00022670"/>
    </source>
</evidence>
<evidence type="ECO:0000256" key="4">
    <source>
        <dbReference type="ARBA" id="ARBA00022801"/>
    </source>
</evidence>
<dbReference type="PROSITE" id="PS00136">
    <property type="entry name" value="SUBTILASE_ASP"/>
    <property type="match status" value="1"/>
</dbReference>
<dbReference type="Pfam" id="PF00082">
    <property type="entry name" value="Peptidase_S8"/>
    <property type="match status" value="1"/>
</dbReference>